<evidence type="ECO:0000313" key="2">
    <source>
        <dbReference type="Proteomes" id="UP000029889"/>
    </source>
</evidence>
<dbReference type="EMBL" id="KM507819">
    <property type="protein sequence ID" value="AIT14273.1"/>
    <property type="molecule type" value="Genomic_DNA"/>
</dbReference>
<dbReference type="GeneID" id="22111423"/>
<protein>
    <submittedName>
        <fullName evidence="1">Uncharacterized protein</fullName>
    </submittedName>
</protein>
<evidence type="ECO:0000313" key="1">
    <source>
        <dbReference type="EMBL" id="AIT14273.1"/>
    </source>
</evidence>
<sequence>MNTLSITYYTTKKLVTCLISLKTNHDDMFDMAAYELELSEDGFKSYEVYSYVREDVIDTTLMQEDELFQESLVWDNKYDCNFDFLCLIQKEMKRIFDNYPIKRFSTAPEQYKRIIFTYED</sequence>
<proteinExistence type="predicted"/>
<name>A0A097EXX5_9CAUD</name>
<dbReference type="RefSeq" id="YP_009101970.1">
    <property type="nucleotide sequence ID" value="NC_025447.1"/>
</dbReference>
<keyword evidence="2" id="KW-1185">Reference proteome</keyword>
<dbReference type="Proteomes" id="UP000029889">
    <property type="component" value="Segment"/>
</dbReference>
<accession>A0A097EXX5</accession>
<reference evidence="1 2" key="1">
    <citation type="submission" date="2014-09" db="EMBL/GenBank/DDBJ databases">
        <authorList>
            <person name="Lapin J.S."/>
            <person name="Pope W.H."/>
            <person name="Hua J."/>
            <person name="Ford M.E."/>
            <person name="Conway J.F."/>
            <person name="Hatfull G.F."/>
            <person name="Hendrix R.W."/>
        </authorList>
    </citation>
    <scope>NUCLEOTIDE SEQUENCE [LARGE SCALE GENOMIC DNA]</scope>
</reference>
<gene>
    <name evidence="1" type="primary">383</name>
    <name evidence="1" type="ORF">PBI_121Q_383</name>
</gene>
<dbReference type="KEGG" id="vg:22111423"/>
<organism evidence="1 2">
    <name type="scientific">Escherichia phage 121Q</name>
    <dbReference type="NCBI Taxonomy" id="1555202"/>
    <lineage>
        <taxon>Viruses</taxon>
        <taxon>Duplodnaviria</taxon>
        <taxon>Heunggongvirae</taxon>
        <taxon>Uroviricota</taxon>
        <taxon>Caudoviricetes</taxon>
        <taxon>Asteriusvirus</taxon>
        <taxon>Asteriusvirus av121Q</taxon>
    </lineage>
</organism>